<evidence type="ECO:0000256" key="2">
    <source>
        <dbReference type="ARBA" id="ARBA00022723"/>
    </source>
</evidence>
<dbReference type="GO" id="GO:0045214">
    <property type="term" value="P:sarcomere organization"/>
    <property type="evidence" value="ECO:0007669"/>
    <property type="project" value="TreeGrafter"/>
</dbReference>
<dbReference type="GO" id="GO:0046872">
    <property type="term" value="F:metal ion binding"/>
    <property type="evidence" value="ECO:0007669"/>
    <property type="project" value="UniProtKB-KW"/>
</dbReference>
<evidence type="ECO:0000256" key="6">
    <source>
        <dbReference type="ARBA" id="ARBA00023242"/>
    </source>
</evidence>
<keyword evidence="6" id="KW-0539">Nucleus</keyword>
<name>A0AAD9QXJ1_ACRCE</name>
<dbReference type="SUPFAM" id="SSF57716">
    <property type="entry name" value="Glucocorticoid receptor-like (DNA-binding domain)"/>
    <property type="match status" value="2"/>
</dbReference>
<dbReference type="FunFam" id="2.10.110.10:FF:000001">
    <property type="entry name" value="Cysteine and glycine-rich protein 1"/>
    <property type="match status" value="1"/>
</dbReference>
<keyword evidence="5 7" id="KW-0440">LIM domain</keyword>
<gene>
    <name evidence="9" type="ORF">P5673_006084</name>
</gene>
<keyword evidence="2 7" id="KW-0479">Metal-binding</keyword>
<dbReference type="InterPro" id="IPR001781">
    <property type="entry name" value="Znf_LIM"/>
</dbReference>
<dbReference type="SMART" id="SM00132">
    <property type="entry name" value="LIM"/>
    <property type="match status" value="1"/>
</dbReference>
<evidence type="ECO:0000256" key="3">
    <source>
        <dbReference type="ARBA" id="ARBA00022737"/>
    </source>
</evidence>
<reference evidence="9" key="2">
    <citation type="journal article" date="2023" name="Science">
        <title>Genomic signatures of disease resistance in endangered staghorn corals.</title>
        <authorList>
            <person name="Vollmer S.V."/>
            <person name="Selwyn J.D."/>
            <person name="Despard B.A."/>
            <person name="Roesel C.L."/>
        </authorList>
    </citation>
    <scope>NUCLEOTIDE SEQUENCE</scope>
    <source>
        <strain evidence="9">K2</strain>
    </source>
</reference>
<dbReference type="EMBL" id="JARQWQ010000010">
    <property type="protein sequence ID" value="KAK2569187.1"/>
    <property type="molecule type" value="Genomic_DNA"/>
</dbReference>
<evidence type="ECO:0000256" key="4">
    <source>
        <dbReference type="ARBA" id="ARBA00022833"/>
    </source>
</evidence>
<dbReference type="GO" id="GO:0008307">
    <property type="term" value="F:structural constituent of muscle"/>
    <property type="evidence" value="ECO:0007669"/>
    <property type="project" value="TreeGrafter"/>
</dbReference>
<dbReference type="PANTHER" id="PTHR24215">
    <property type="entry name" value="RHO-GTPASE-ACTIVATING PROTEIN LRG1"/>
    <property type="match status" value="1"/>
</dbReference>
<dbReference type="PROSITE" id="PS50023">
    <property type="entry name" value="LIM_DOMAIN_2"/>
    <property type="match status" value="1"/>
</dbReference>
<feature type="domain" description="LIM zinc-binding" evidence="8">
    <location>
        <begin position="10"/>
        <end position="81"/>
    </location>
</feature>
<evidence type="ECO:0000256" key="5">
    <source>
        <dbReference type="ARBA" id="ARBA00023038"/>
    </source>
</evidence>
<reference evidence="9" key="1">
    <citation type="journal article" date="2023" name="G3 (Bethesda)">
        <title>Whole genome assembly and annotation of the endangered Caribbean coral Acropora cervicornis.</title>
        <authorList>
            <person name="Selwyn J.D."/>
            <person name="Vollmer S.V."/>
        </authorList>
    </citation>
    <scope>NUCLEOTIDE SEQUENCE</scope>
    <source>
        <strain evidence="9">K2</strain>
    </source>
</reference>
<dbReference type="Proteomes" id="UP001249851">
    <property type="component" value="Unassembled WGS sequence"/>
</dbReference>
<keyword evidence="10" id="KW-1185">Reference proteome</keyword>
<evidence type="ECO:0000313" key="10">
    <source>
        <dbReference type="Proteomes" id="UP001249851"/>
    </source>
</evidence>
<comment type="caution">
    <text evidence="9">The sequence shown here is derived from an EMBL/GenBank/DDBJ whole genome shotgun (WGS) entry which is preliminary data.</text>
</comment>
<dbReference type="Pfam" id="PF00412">
    <property type="entry name" value="LIM"/>
    <property type="match status" value="1"/>
</dbReference>
<comment type="subcellular location">
    <subcellularLocation>
        <location evidence="1">Nucleus</location>
    </subcellularLocation>
</comment>
<dbReference type="AlphaFoldDB" id="A0AAD9QXJ1"/>
<dbReference type="GO" id="GO:0042805">
    <property type="term" value="F:actinin binding"/>
    <property type="evidence" value="ECO:0007669"/>
    <property type="project" value="TreeGrafter"/>
</dbReference>
<sequence>MPPKFGGGGNMCKRCNKTVYQAEEKKDPKGGYWHSSCFTCKNCPNNNKSTRLDSTNINIHEGTIPDHEIYCKGCYGALFGPKGYGFGGGAGALTRTQ</sequence>
<evidence type="ECO:0000259" key="8">
    <source>
        <dbReference type="PROSITE" id="PS50023"/>
    </source>
</evidence>
<evidence type="ECO:0000313" key="9">
    <source>
        <dbReference type="EMBL" id="KAK2569187.1"/>
    </source>
</evidence>
<proteinExistence type="predicted"/>
<dbReference type="Gene3D" id="2.10.110.10">
    <property type="entry name" value="Cysteine Rich Protein"/>
    <property type="match status" value="1"/>
</dbReference>
<keyword evidence="4 7" id="KW-0862">Zinc</keyword>
<protein>
    <submittedName>
        <fullName evidence="9">Cysteine and glycine-rich protein 2</fullName>
    </submittedName>
</protein>
<keyword evidence="3" id="KW-0677">Repeat</keyword>
<dbReference type="PANTHER" id="PTHR24215:SF35">
    <property type="entry name" value="MUSCLE LIM PROTEIN MLP84B"/>
    <property type="match status" value="1"/>
</dbReference>
<evidence type="ECO:0000256" key="1">
    <source>
        <dbReference type="ARBA" id="ARBA00004123"/>
    </source>
</evidence>
<dbReference type="GO" id="GO:0005634">
    <property type="term" value="C:nucleus"/>
    <property type="evidence" value="ECO:0007669"/>
    <property type="project" value="UniProtKB-SubCell"/>
</dbReference>
<evidence type="ECO:0000256" key="7">
    <source>
        <dbReference type="PROSITE-ProRule" id="PRU00125"/>
    </source>
</evidence>
<dbReference type="GO" id="GO:0030018">
    <property type="term" value="C:Z disc"/>
    <property type="evidence" value="ECO:0007669"/>
    <property type="project" value="TreeGrafter"/>
</dbReference>
<dbReference type="GO" id="GO:0060537">
    <property type="term" value="P:muscle tissue development"/>
    <property type="evidence" value="ECO:0007669"/>
    <property type="project" value="TreeGrafter"/>
</dbReference>
<accession>A0AAD9QXJ1</accession>
<organism evidence="9 10">
    <name type="scientific">Acropora cervicornis</name>
    <name type="common">Staghorn coral</name>
    <dbReference type="NCBI Taxonomy" id="6130"/>
    <lineage>
        <taxon>Eukaryota</taxon>
        <taxon>Metazoa</taxon>
        <taxon>Cnidaria</taxon>
        <taxon>Anthozoa</taxon>
        <taxon>Hexacorallia</taxon>
        <taxon>Scleractinia</taxon>
        <taxon>Astrocoeniina</taxon>
        <taxon>Acroporidae</taxon>
        <taxon>Acropora</taxon>
    </lineage>
</organism>